<feature type="region of interest" description="Disordered" evidence="1">
    <location>
        <begin position="35"/>
        <end position="54"/>
    </location>
</feature>
<evidence type="ECO:0000313" key="2">
    <source>
        <dbReference type="EMBL" id="SNR65768.1"/>
    </source>
</evidence>
<dbReference type="Proteomes" id="UP000198324">
    <property type="component" value="Unassembled WGS sequence"/>
</dbReference>
<accession>A0A238Y4M2</accession>
<protein>
    <submittedName>
        <fullName evidence="2">Uncharacterized protein</fullName>
    </submittedName>
</protein>
<evidence type="ECO:0000256" key="1">
    <source>
        <dbReference type="SAM" id="MobiDB-lite"/>
    </source>
</evidence>
<proteinExistence type="predicted"/>
<reference evidence="2 3" key="1">
    <citation type="submission" date="2017-06" db="EMBL/GenBank/DDBJ databases">
        <authorList>
            <person name="Kim H.J."/>
            <person name="Triplett B.A."/>
        </authorList>
    </citation>
    <scope>NUCLEOTIDE SEQUENCE [LARGE SCALE GENOMIC DNA]</scope>
    <source>
        <strain evidence="2 3">DSM 13116</strain>
    </source>
</reference>
<feature type="compositionally biased region" description="Basic and acidic residues" evidence="1">
    <location>
        <begin position="45"/>
        <end position="54"/>
    </location>
</feature>
<dbReference type="EMBL" id="FZOC01000001">
    <property type="protein sequence ID" value="SNR65768.1"/>
    <property type="molecule type" value="Genomic_DNA"/>
</dbReference>
<gene>
    <name evidence="2" type="ORF">SAMN04488503_0659</name>
</gene>
<name>A0A238Y4M2_9BACT</name>
<dbReference type="AlphaFoldDB" id="A0A238Y4M2"/>
<organism evidence="2 3">
    <name type="scientific">Humidesulfovibrio mexicanus</name>
    <dbReference type="NCBI Taxonomy" id="147047"/>
    <lineage>
        <taxon>Bacteria</taxon>
        <taxon>Pseudomonadati</taxon>
        <taxon>Thermodesulfobacteriota</taxon>
        <taxon>Desulfovibrionia</taxon>
        <taxon>Desulfovibrionales</taxon>
        <taxon>Desulfovibrionaceae</taxon>
        <taxon>Humidesulfovibrio</taxon>
    </lineage>
</organism>
<sequence length="54" mass="6250">MATFRVKKNFRGLSPGPYVENQLTPSISAEPRAHGRHWRGAYKPPETKESLWLR</sequence>
<keyword evidence="3" id="KW-1185">Reference proteome</keyword>
<evidence type="ECO:0000313" key="3">
    <source>
        <dbReference type="Proteomes" id="UP000198324"/>
    </source>
</evidence>